<keyword evidence="2" id="KW-1185">Reference proteome</keyword>
<protein>
    <submittedName>
        <fullName evidence="1">Uncharacterized protein</fullName>
    </submittedName>
</protein>
<dbReference type="EMBL" id="KN847041">
    <property type="protein sequence ID" value="KIW32417.1"/>
    <property type="molecule type" value="Genomic_DNA"/>
</dbReference>
<dbReference type="Proteomes" id="UP000054466">
    <property type="component" value="Unassembled WGS sequence"/>
</dbReference>
<reference evidence="1 2" key="1">
    <citation type="submission" date="2015-01" db="EMBL/GenBank/DDBJ databases">
        <title>The Genome Sequence of Cladophialophora immunda CBS83496.</title>
        <authorList>
            <consortium name="The Broad Institute Genomics Platform"/>
            <person name="Cuomo C."/>
            <person name="de Hoog S."/>
            <person name="Gorbushina A."/>
            <person name="Stielow B."/>
            <person name="Teixiera M."/>
            <person name="Abouelleil A."/>
            <person name="Chapman S.B."/>
            <person name="Priest M."/>
            <person name="Young S.K."/>
            <person name="Wortman J."/>
            <person name="Nusbaum C."/>
            <person name="Birren B."/>
        </authorList>
    </citation>
    <scope>NUCLEOTIDE SEQUENCE [LARGE SCALE GENOMIC DNA]</scope>
    <source>
        <strain evidence="1 2">CBS 83496</strain>
    </source>
</reference>
<dbReference type="AlphaFoldDB" id="A0A0D2B4B3"/>
<dbReference type="HOGENOM" id="CLU_2145598_0_0_1"/>
<dbReference type="VEuPathDB" id="FungiDB:PV07_03966"/>
<sequence length="112" mass="11802">MSLMPSLTDCCPPQITKISDAVKSAVCLFGRPMLLPIGTRVMAQGGIRQILCKGLVAPCGHLQPGCGWVLHVVGKPGRVSNLVSPWSQTRAAWCGGAKSSGNPSLRVHLSRV</sequence>
<proteinExistence type="predicted"/>
<accession>A0A0D2B4B3</accession>
<name>A0A0D2B4B3_9EURO</name>
<dbReference type="GeneID" id="27343160"/>
<dbReference type="RefSeq" id="XP_016252633.1">
    <property type="nucleotide sequence ID" value="XM_016390731.1"/>
</dbReference>
<evidence type="ECO:0000313" key="2">
    <source>
        <dbReference type="Proteomes" id="UP000054466"/>
    </source>
</evidence>
<evidence type="ECO:0000313" key="1">
    <source>
        <dbReference type="EMBL" id="KIW32417.1"/>
    </source>
</evidence>
<organism evidence="1 2">
    <name type="scientific">Cladophialophora immunda</name>
    <dbReference type="NCBI Taxonomy" id="569365"/>
    <lineage>
        <taxon>Eukaryota</taxon>
        <taxon>Fungi</taxon>
        <taxon>Dikarya</taxon>
        <taxon>Ascomycota</taxon>
        <taxon>Pezizomycotina</taxon>
        <taxon>Eurotiomycetes</taxon>
        <taxon>Chaetothyriomycetidae</taxon>
        <taxon>Chaetothyriales</taxon>
        <taxon>Herpotrichiellaceae</taxon>
        <taxon>Cladophialophora</taxon>
    </lineage>
</organism>
<gene>
    <name evidence="1" type="ORF">PV07_03966</name>
</gene>